<dbReference type="EMBL" id="KN847520">
    <property type="protein sequence ID" value="KIV96253.1"/>
    <property type="molecule type" value="Genomic_DNA"/>
</dbReference>
<comment type="subcellular location">
    <subcellularLocation>
        <location evidence="1">Nucleus</location>
    </subcellularLocation>
</comment>
<keyword evidence="4" id="KW-0804">Transcription</keyword>
<evidence type="ECO:0000256" key="5">
    <source>
        <dbReference type="ARBA" id="ARBA00023242"/>
    </source>
</evidence>
<evidence type="ECO:0000256" key="1">
    <source>
        <dbReference type="ARBA" id="ARBA00004123"/>
    </source>
</evidence>
<sequence>MPNTSAKAGKHGFPRGKQGRPVSCYLCRLRKLRCSREHPCSNCNTRGIKCSLYGGDDDDSFPPSGSSAPSHASPVVEARNTDASLFSDILERLERLENVLSTQTALLQNSDPSHSPRHSREWQTNTSPVPTSLIQLPRQPTQHHLAGDVKRLEQVSTSHPSKSFTSLGSIVFRVRPPPPSTGPKTSEHTFHSSGGQNSDQLVFGIWLPCRSEAESLVEQYLNNVSYIHHIVHPPRVRNEVAKLYTDLESQCQPELGSAILFLSLLASVTYLLDTEDSDTELSPTVTEASEETLSWIRITLTVLNQLQSSSLCSLQSLQAIIITSFLVGNIEGIAQRFRTLIATALATARELGLHRIDHGEGTETTEPPAQDMVDVEVGRRVWWHLTATDWLLTRYSGPAAGVYTVHPNHMNVKKPQNIDDDDLHVDGLARNKAVSVPTAMSYFLQRIRLAEICRKAVDHASLWSANLRGANYSNIVFIDTELTVFSNALPWFFALDNEGSDRFFQLTSQQESTIKVQRYLINTTLHTQRCVLHLPYFARCRETCAYAYSRDVCLDAARSIVQAELLIERDMLPFTKVRLKLSASLYGLFVANIIFFLEASFHKVSEWPNGLRSTTKEAFRLLMEAKRSSSMAAKLCETLCHISEKNKVSLPILHAQNSPCDYTSTLATGALEDMNTSHGVAEGREQNQFSMNDWADSYSSCEGQDLFDPLAWAQSIGAFEEYQYL</sequence>
<evidence type="ECO:0000313" key="9">
    <source>
        <dbReference type="Proteomes" id="UP000054302"/>
    </source>
</evidence>
<dbReference type="GO" id="GO:0005634">
    <property type="term" value="C:nucleus"/>
    <property type="evidence" value="ECO:0007669"/>
    <property type="project" value="UniProtKB-SubCell"/>
</dbReference>
<dbReference type="InterPro" id="IPR001138">
    <property type="entry name" value="Zn2Cys6_DnaBD"/>
</dbReference>
<dbReference type="STRING" id="212818.A0A0D2ABE6"/>
<evidence type="ECO:0000256" key="4">
    <source>
        <dbReference type="ARBA" id="ARBA00023163"/>
    </source>
</evidence>
<dbReference type="Pfam" id="PF00172">
    <property type="entry name" value="Zn_clus"/>
    <property type="match status" value="1"/>
</dbReference>
<evidence type="ECO:0000256" key="2">
    <source>
        <dbReference type="ARBA" id="ARBA00023015"/>
    </source>
</evidence>
<dbReference type="GO" id="GO:0008270">
    <property type="term" value="F:zinc ion binding"/>
    <property type="evidence" value="ECO:0007669"/>
    <property type="project" value="InterPro"/>
</dbReference>
<proteinExistence type="predicted"/>
<evidence type="ECO:0000256" key="6">
    <source>
        <dbReference type="SAM" id="MobiDB-lite"/>
    </source>
</evidence>
<dbReference type="PANTHER" id="PTHR31001:SF90">
    <property type="entry name" value="CENTROMERE DNA-BINDING PROTEIN COMPLEX CBF3 SUBUNIT B"/>
    <property type="match status" value="1"/>
</dbReference>
<dbReference type="PROSITE" id="PS50048">
    <property type="entry name" value="ZN2_CY6_FUNGAL_2"/>
    <property type="match status" value="1"/>
</dbReference>
<feature type="compositionally biased region" description="Polar residues" evidence="6">
    <location>
        <begin position="122"/>
        <end position="134"/>
    </location>
</feature>
<dbReference type="GeneID" id="27317983"/>
<keyword evidence="5" id="KW-0539">Nucleus</keyword>
<keyword evidence="9" id="KW-1185">Reference proteome</keyword>
<dbReference type="HOGENOM" id="CLU_013260_0_0_1"/>
<feature type="region of interest" description="Disordered" evidence="6">
    <location>
        <begin position="107"/>
        <end position="134"/>
    </location>
</feature>
<dbReference type="InterPro" id="IPR036864">
    <property type="entry name" value="Zn2-C6_fun-type_DNA-bd_sf"/>
</dbReference>
<dbReference type="AlphaFoldDB" id="A0A0D2ABE6"/>
<evidence type="ECO:0000313" key="8">
    <source>
        <dbReference type="EMBL" id="KIV96253.1"/>
    </source>
</evidence>
<gene>
    <name evidence="8" type="ORF">PV10_00138</name>
</gene>
<dbReference type="RefSeq" id="XP_016227827.1">
    <property type="nucleotide sequence ID" value="XM_016364178.1"/>
</dbReference>
<name>A0A0D2ABE6_EXOME</name>
<dbReference type="OrthoDB" id="3014581at2759"/>
<dbReference type="Gene3D" id="4.10.240.10">
    <property type="entry name" value="Zn(2)-C6 fungal-type DNA-binding domain"/>
    <property type="match status" value="1"/>
</dbReference>
<dbReference type="OMA" id="VVCQHEG"/>
<dbReference type="SUPFAM" id="SSF57701">
    <property type="entry name" value="Zn2/Cys6 DNA-binding domain"/>
    <property type="match status" value="1"/>
</dbReference>
<keyword evidence="2" id="KW-0805">Transcription regulation</keyword>
<dbReference type="SMART" id="SM00066">
    <property type="entry name" value="GAL4"/>
    <property type="match status" value="1"/>
</dbReference>
<dbReference type="GO" id="GO:0000981">
    <property type="term" value="F:DNA-binding transcription factor activity, RNA polymerase II-specific"/>
    <property type="evidence" value="ECO:0007669"/>
    <property type="project" value="InterPro"/>
</dbReference>
<dbReference type="VEuPathDB" id="FungiDB:PV10_00138"/>
<organism evidence="8 9">
    <name type="scientific">Exophiala mesophila</name>
    <name type="common">Black yeast-like fungus</name>
    <dbReference type="NCBI Taxonomy" id="212818"/>
    <lineage>
        <taxon>Eukaryota</taxon>
        <taxon>Fungi</taxon>
        <taxon>Dikarya</taxon>
        <taxon>Ascomycota</taxon>
        <taxon>Pezizomycotina</taxon>
        <taxon>Eurotiomycetes</taxon>
        <taxon>Chaetothyriomycetidae</taxon>
        <taxon>Chaetothyriales</taxon>
        <taxon>Herpotrichiellaceae</taxon>
        <taxon>Exophiala</taxon>
    </lineage>
</organism>
<reference evidence="8 9" key="1">
    <citation type="submission" date="2015-01" db="EMBL/GenBank/DDBJ databases">
        <title>The Genome Sequence of Exophiala mesophila CBS40295.</title>
        <authorList>
            <consortium name="The Broad Institute Genomics Platform"/>
            <person name="Cuomo C."/>
            <person name="de Hoog S."/>
            <person name="Gorbushina A."/>
            <person name="Stielow B."/>
            <person name="Teixiera M."/>
            <person name="Abouelleil A."/>
            <person name="Chapman S.B."/>
            <person name="Priest M."/>
            <person name="Young S.K."/>
            <person name="Wortman J."/>
            <person name="Nusbaum C."/>
            <person name="Birren B."/>
        </authorList>
    </citation>
    <scope>NUCLEOTIDE SEQUENCE [LARGE SCALE GENOMIC DNA]</scope>
    <source>
        <strain evidence="8 9">CBS 40295</strain>
    </source>
</reference>
<evidence type="ECO:0000259" key="7">
    <source>
        <dbReference type="PROSITE" id="PS50048"/>
    </source>
</evidence>
<accession>A0A0D2ABE6</accession>
<dbReference type="Proteomes" id="UP000054302">
    <property type="component" value="Unassembled WGS sequence"/>
</dbReference>
<dbReference type="InterPro" id="IPR050613">
    <property type="entry name" value="Sec_Metabolite_Reg"/>
</dbReference>
<protein>
    <recommendedName>
        <fullName evidence="7">Zn(2)-C6 fungal-type domain-containing protein</fullName>
    </recommendedName>
</protein>
<dbReference type="CDD" id="cd12148">
    <property type="entry name" value="fungal_TF_MHR"/>
    <property type="match status" value="1"/>
</dbReference>
<dbReference type="PROSITE" id="PS00463">
    <property type="entry name" value="ZN2_CY6_FUNGAL_1"/>
    <property type="match status" value="1"/>
</dbReference>
<evidence type="ECO:0000256" key="3">
    <source>
        <dbReference type="ARBA" id="ARBA00023125"/>
    </source>
</evidence>
<dbReference type="GO" id="GO:0003677">
    <property type="term" value="F:DNA binding"/>
    <property type="evidence" value="ECO:0007669"/>
    <property type="project" value="UniProtKB-KW"/>
</dbReference>
<feature type="region of interest" description="Disordered" evidence="6">
    <location>
        <begin position="176"/>
        <end position="195"/>
    </location>
</feature>
<feature type="domain" description="Zn(2)-C6 fungal-type" evidence="7">
    <location>
        <begin position="23"/>
        <end position="52"/>
    </location>
</feature>
<keyword evidence="3" id="KW-0238">DNA-binding</keyword>
<dbReference type="CDD" id="cd00067">
    <property type="entry name" value="GAL4"/>
    <property type="match status" value="1"/>
</dbReference>
<dbReference type="PANTHER" id="PTHR31001">
    <property type="entry name" value="UNCHARACTERIZED TRANSCRIPTIONAL REGULATORY PROTEIN"/>
    <property type="match status" value="1"/>
</dbReference>